<dbReference type="RefSeq" id="WP_007421404.1">
    <property type="nucleotide sequence ID" value="NC_015186.1"/>
</dbReference>
<accession>F0IZV0</accession>
<protein>
    <submittedName>
        <fullName evidence="1">Uncharacterized protein</fullName>
    </submittedName>
</protein>
<dbReference type="EMBL" id="AP012035">
    <property type="protein sequence ID" value="BAJ81310.1"/>
    <property type="molecule type" value="Genomic_DNA"/>
</dbReference>
<sequence>MRASSRGGRTTKIHAVADEQGRIAAVLLTPGQASDISGTRALLPTMPPPEDPIAAKAYDADDLRAFLTPKAPGQ</sequence>
<name>F0IZV0_ACIMA</name>
<organism evidence="1 2">
    <name type="scientific">Acidiphilium multivorum (strain DSM 11245 / JCM 8867 / NBRC 100883 / AIU 301)</name>
    <dbReference type="NCBI Taxonomy" id="926570"/>
    <lineage>
        <taxon>Bacteria</taxon>
        <taxon>Pseudomonadati</taxon>
        <taxon>Pseudomonadota</taxon>
        <taxon>Alphaproteobacteria</taxon>
        <taxon>Acetobacterales</taxon>
        <taxon>Acidocellaceae</taxon>
        <taxon>Acidiphilium</taxon>
    </lineage>
</organism>
<proteinExistence type="predicted"/>
<gene>
    <name evidence="1" type="ordered locus">ACMV_19630</name>
</gene>
<reference evidence="1 2" key="1">
    <citation type="submission" date="2010-12" db="EMBL/GenBank/DDBJ databases">
        <title>Whole genome sequence of Acidiphilium multivorum AIU301.</title>
        <authorList>
            <person name="Narita-Yamada S."/>
            <person name="Nakamura S."/>
            <person name="Ito N."/>
            <person name="Takarada H."/>
            <person name="Katano Y."/>
            <person name="Nakazawa H."/>
            <person name="Hosoyama A."/>
            <person name="Yamada R."/>
            <person name="Fujita N."/>
        </authorList>
    </citation>
    <scope>NUCLEOTIDE SEQUENCE [LARGE SCALE GENOMIC DNA]</scope>
    <source>
        <strain evidence="2">DSM 11245 / JCM 8867 / AIU301</strain>
    </source>
</reference>
<dbReference type="Proteomes" id="UP000007100">
    <property type="component" value="Chromosome"/>
</dbReference>
<dbReference type="HOGENOM" id="CLU_2679235_0_0_5"/>
<keyword evidence="2" id="KW-1185">Reference proteome</keyword>
<evidence type="ECO:0000313" key="1">
    <source>
        <dbReference type="EMBL" id="BAJ81310.1"/>
    </source>
</evidence>
<evidence type="ECO:0000313" key="2">
    <source>
        <dbReference type="Proteomes" id="UP000007100"/>
    </source>
</evidence>
<dbReference type="OrthoDB" id="7221640at2"/>
<dbReference type="KEGG" id="amv:ACMV_19630"/>
<dbReference type="AlphaFoldDB" id="F0IZV0"/>